<accession>A0A3D8HAY2</accession>
<evidence type="ECO:0000313" key="4">
    <source>
        <dbReference type="Proteomes" id="UP000256321"/>
    </source>
</evidence>
<evidence type="ECO:0000256" key="1">
    <source>
        <dbReference type="SAM" id="SignalP"/>
    </source>
</evidence>
<keyword evidence="5" id="KW-1185">Reference proteome</keyword>
<organism evidence="3 4">
    <name type="scientific">Parabacteroides acidifaciens</name>
    <dbReference type="NCBI Taxonomy" id="2290935"/>
    <lineage>
        <taxon>Bacteria</taxon>
        <taxon>Pseudomonadati</taxon>
        <taxon>Bacteroidota</taxon>
        <taxon>Bacteroidia</taxon>
        <taxon>Bacteroidales</taxon>
        <taxon>Tannerellaceae</taxon>
        <taxon>Parabacteroides</taxon>
    </lineage>
</organism>
<evidence type="ECO:0000313" key="2">
    <source>
        <dbReference type="EMBL" id="MBC8603143.1"/>
    </source>
</evidence>
<evidence type="ECO:0000313" key="3">
    <source>
        <dbReference type="EMBL" id="RDU48146.1"/>
    </source>
</evidence>
<dbReference type="InterPro" id="IPR045921">
    <property type="entry name" value="DUF6340"/>
</dbReference>
<dbReference type="Pfam" id="PF19867">
    <property type="entry name" value="DUF6340"/>
    <property type="match status" value="1"/>
</dbReference>
<dbReference type="Proteomes" id="UP000629596">
    <property type="component" value="Unassembled WGS sequence"/>
</dbReference>
<dbReference type="Proteomes" id="UP000256321">
    <property type="component" value="Unassembled WGS sequence"/>
</dbReference>
<feature type="chain" id="PRO_5017677898" evidence="1">
    <location>
        <begin position="23"/>
        <end position="343"/>
    </location>
</feature>
<name>A0A3D8HAY2_9BACT</name>
<dbReference type="EMBL" id="QREV01000047">
    <property type="protein sequence ID" value="RDU48146.1"/>
    <property type="molecule type" value="Genomic_DNA"/>
</dbReference>
<dbReference type="EMBL" id="JACRTI010000047">
    <property type="protein sequence ID" value="MBC8603143.1"/>
    <property type="molecule type" value="Genomic_DNA"/>
</dbReference>
<keyword evidence="1" id="KW-0732">Signal</keyword>
<dbReference type="AlphaFoldDB" id="A0A3D8HAY2"/>
<dbReference type="RefSeq" id="WP_115500632.1">
    <property type="nucleotide sequence ID" value="NZ_JACRTI010000047.1"/>
</dbReference>
<protein>
    <submittedName>
        <fullName evidence="3">Tetratricopeptide repeat protein</fullName>
    </submittedName>
</protein>
<feature type="signal peptide" evidence="1">
    <location>
        <begin position="1"/>
        <end position="22"/>
    </location>
</feature>
<sequence>MRTLLYLSIVCLLSACSTIEYIGIETYNPAEVTFPKSVGKVLIVNNAVPQPDNAGYTYNLYGTVQDTARARADSALFDACRSLGKSIVDVSFFNDVLLYHDGTRRDGKHLVDEKLTPEAVKELCEETGTDAIISFDRLLFRMEKDVVAFAEGFVAGGVDVHISGVVRSYLPGRDNPLATVYMEDSVFWSESADNMELLKLYLPSPDEALRAAGQYIGAKVTPNFVPHWENETRWFFKGEGARWKEATAYALSDKWEEAAFRWRHIYTNSSSWKERAKAASNLALYYEMNTQLAEAFEWATKSYNLFNSKKGQDYKYTKMQQLYLEALGGRIRSDQKLNKQFGQ</sequence>
<dbReference type="PROSITE" id="PS51257">
    <property type="entry name" value="PROKAR_LIPOPROTEIN"/>
    <property type="match status" value="1"/>
</dbReference>
<reference evidence="2 5" key="2">
    <citation type="submission" date="2020-08" db="EMBL/GenBank/DDBJ databases">
        <title>Genome public.</title>
        <authorList>
            <person name="Liu C."/>
            <person name="Sun Q."/>
        </authorList>
    </citation>
    <scope>NUCLEOTIDE SEQUENCE [LARGE SCALE GENOMIC DNA]</scope>
    <source>
        <strain evidence="2 5">426_9</strain>
    </source>
</reference>
<comment type="caution">
    <text evidence="3">The sequence shown here is derived from an EMBL/GenBank/DDBJ whole genome shotgun (WGS) entry which is preliminary data.</text>
</comment>
<evidence type="ECO:0000313" key="5">
    <source>
        <dbReference type="Proteomes" id="UP000629596"/>
    </source>
</evidence>
<reference evidence="3 4" key="1">
    <citation type="submission" date="2018-07" db="EMBL/GenBank/DDBJ databases">
        <title>Parabacteroides acidifaciens nov. sp., isolated from human feces.</title>
        <authorList>
            <person name="Wang Y.J."/>
        </authorList>
    </citation>
    <scope>NUCLEOTIDE SEQUENCE [LARGE SCALE GENOMIC DNA]</scope>
    <source>
        <strain evidence="3 4">426-9</strain>
    </source>
</reference>
<proteinExistence type="predicted"/>
<gene>
    <name evidence="3" type="ORF">DWU89_16005</name>
    <name evidence="2" type="ORF">H8784_15630</name>
</gene>